<dbReference type="Proteomes" id="UP000664203">
    <property type="component" value="Unassembled WGS sequence"/>
</dbReference>
<name>A0A8H3FRM4_9LECA</name>
<comment type="caution">
    <text evidence="2">The sequence shown here is derived from an EMBL/GenBank/DDBJ whole genome shotgun (WGS) entry which is preliminary data.</text>
</comment>
<sequence>MGAPVDVETMAVTELTYKSFWLVQSCGCAFLELASGVPIILSCNRRPPFLKLSDAFLVVELSLLVIVGDQYGVILQQKRTSYARKAGPSLRIRYKHIERDGLYAGQACQSLLRESGQRKGPLFGEHPKACRRLKKGVFNVASPDCDS</sequence>
<protein>
    <submittedName>
        <fullName evidence="2">Uncharacterized protein</fullName>
    </submittedName>
</protein>
<feature type="transmembrane region" description="Helical" evidence="1">
    <location>
        <begin position="20"/>
        <end position="43"/>
    </location>
</feature>
<organism evidence="2 3">
    <name type="scientific">Alectoria fallacina</name>
    <dbReference type="NCBI Taxonomy" id="1903189"/>
    <lineage>
        <taxon>Eukaryota</taxon>
        <taxon>Fungi</taxon>
        <taxon>Dikarya</taxon>
        <taxon>Ascomycota</taxon>
        <taxon>Pezizomycotina</taxon>
        <taxon>Lecanoromycetes</taxon>
        <taxon>OSLEUM clade</taxon>
        <taxon>Lecanoromycetidae</taxon>
        <taxon>Lecanorales</taxon>
        <taxon>Lecanorineae</taxon>
        <taxon>Parmeliaceae</taxon>
        <taxon>Alectoria</taxon>
    </lineage>
</organism>
<keyword evidence="1" id="KW-0472">Membrane</keyword>
<reference evidence="2" key="1">
    <citation type="submission" date="2021-03" db="EMBL/GenBank/DDBJ databases">
        <authorList>
            <person name="Tagirdzhanova G."/>
        </authorList>
    </citation>
    <scope>NUCLEOTIDE SEQUENCE</scope>
</reference>
<dbReference type="EMBL" id="CAJPDR010000210">
    <property type="protein sequence ID" value="CAF9926016.1"/>
    <property type="molecule type" value="Genomic_DNA"/>
</dbReference>
<dbReference type="AlphaFoldDB" id="A0A8H3FRM4"/>
<gene>
    <name evidence="2" type="ORF">ALECFALPRED_003337</name>
</gene>
<feature type="transmembrane region" description="Helical" evidence="1">
    <location>
        <begin position="55"/>
        <end position="74"/>
    </location>
</feature>
<evidence type="ECO:0000313" key="2">
    <source>
        <dbReference type="EMBL" id="CAF9926016.1"/>
    </source>
</evidence>
<keyword evidence="1" id="KW-1133">Transmembrane helix</keyword>
<accession>A0A8H3FRM4</accession>
<proteinExistence type="predicted"/>
<keyword evidence="1" id="KW-0812">Transmembrane</keyword>
<keyword evidence="3" id="KW-1185">Reference proteome</keyword>
<evidence type="ECO:0000313" key="3">
    <source>
        <dbReference type="Proteomes" id="UP000664203"/>
    </source>
</evidence>
<evidence type="ECO:0000256" key="1">
    <source>
        <dbReference type="SAM" id="Phobius"/>
    </source>
</evidence>